<dbReference type="GeneID" id="96009419"/>
<evidence type="ECO:0000313" key="3">
    <source>
        <dbReference type="Proteomes" id="UP000803884"/>
    </source>
</evidence>
<gene>
    <name evidence="2" type="ORF">WHR41_07977</name>
</gene>
<name>A0AB34KDM2_9PEZI</name>
<dbReference type="InterPro" id="IPR018164">
    <property type="entry name" value="Ala-tRNA-synth_IIc_N"/>
</dbReference>
<dbReference type="RefSeq" id="XP_069226271.1">
    <property type="nucleotide sequence ID" value="XM_069376581.1"/>
</dbReference>
<keyword evidence="3" id="KW-1185">Reference proteome</keyword>
<dbReference type="GO" id="GO:0004813">
    <property type="term" value="F:alanine-tRNA ligase activity"/>
    <property type="evidence" value="ECO:0007669"/>
    <property type="project" value="InterPro"/>
</dbReference>
<dbReference type="PANTHER" id="PTHR43462">
    <property type="entry name" value="ALANYL-TRNA EDITING PROTEIN"/>
    <property type="match status" value="1"/>
</dbReference>
<dbReference type="PROSITE" id="PS50860">
    <property type="entry name" value="AA_TRNA_LIGASE_II_ALA"/>
    <property type="match status" value="1"/>
</dbReference>
<organism evidence="2 3">
    <name type="scientific">Cladosporium halotolerans</name>
    <dbReference type="NCBI Taxonomy" id="1052096"/>
    <lineage>
        <taxon>Eukaryota</taxon>
        <taxon>Fungi</taxon>
        <taxon>Dikarya</taxon>
        <taxon>Ascomycota</taxon>
        <taxon>Pezizomycotina</taxon>
        <taxon>Dothideomycetes</taxon>
        <taxon>Dothideomycetidae</taxon>
        <taxon>Cladosporiales</taxon>
        <taxon>Cladosporiaceae</taxon>
        <taxon>Cladosporium</taxon>
    </lineage>
</organism>
<dbReference type="Gene3D" id="2.40.30.130">
    <property type="match status" value="1"/>
</dbReference>
<dbReference type="Gene3D" id="3.30.980.10">
    <property type="entry name" value="Threonyl-trna Synthetase, Chain A, domain 2"/>
    <property type="match status" value="1"/>
</dbReference>
<feature type="domain" description="Alanyl-transfer RNA synthetases family profile" evidence="1">
    <location>
        <begin position="1"/>
        <end position="260"/>
    </location>
</feature>
<dbReference type="GO" id="GO:0005524">
    <property type="term" value="F:ATP binding"/>
    <property type="evidence" value="ECO:0007669"/>
    <property type="project" value="InterPro"/>
</dbReference>
<evidence type="ECO:0000313" key="2">
    <source>
        <dbReference type="EMBL" id="KAL1583164.1"/>
    </source>
</evidence>
<comment type="caution">
    <text evidence="2">The sequence shown here is derived from an EMBL/GenBank/DDBJ whole genome shotgun (WGS) entry which is preliminary data.</text>
</comment>
<dbReference type="SUPFAM" id="SSF55186">
    <property type="entry name" value="ThrRS/AlaRS common domain"/>
    <property type="match status" value="1"/>
</dbReference>
<dbReference type="InterPro" id="IPR018165">
    <property type="entry name" value="Ala-tRNA-synth_IIc_core"/>
</dbReference>
<dbReference type="SUPFAM" id="SSF50447">
    <property type="entry name" value="Translation proteins"/>
    <property type="match status" value="1"/>
</dbReference>
<dbReference type="GO" id="GO:0006419">
    <property type="term" value="P:alanyl-tRNA aminoacylation"/>
    <property type="evidence" value="ECO:0007669"/>
    <property type="project" value="InterPro"/>
</dbReference>
<sequence length="279" mass="30290">MASVSSTVRTKAVYQYDEGLRQHVCRVTALRPFYDLPDAEKALFKAGVETTRVLETAETIFYAQGGGQPFDTGVISRQDSNGLQTVFEVQAVRNAPEGRVLHFGTFKSGEDAAFANGDMVEQRIDGGRRDSNSKYHTAGHCIGLSVRRLMEKAPELEVSELKAQHYPDASFVEFKGVIDGSYKDAIQQQVSEFVKAALPVKLYWFKPEELEENGVFMAPGMPIVAGPDGKVRVVDIVGAGGYCCGGTHTADTSLVGEVVIKGIKRQKGISKISYTLSGG</sequence>
<evidence type="ECO:0000259" key="1">
    <source>
        <dbReference type="PROSITE" id="PS50860"/>
    </source>
</evidence>
<accession>A0AB34KDM2</accession>
<dbReference type="PANTHER" id="PTHR43462:SF2">
    <property type="entry name" value="THREONYL AND ALANYL TRNA SYNTHETASE SECOND ADDITIONAL DOMAIN-CONTAINING PROTEIN"/>
    <property type="match status" value="1"/>
</dbReference>
<dbReference type="Proteomes" id="UP000803884">
    <property type="component" value="Unassembled WGS sequence"/>
</dbReference>
<dbReference type="InterPro" id="IPR051335">
    <property type="entry name" value="Alanyl-tRNA_Editing_Enzymes"/>
</dbReference>
<protein>
    <recommendedName>
        <fullName evidence="1">Alanyl-transfer RNA synthetases family profile domain-containing protein</fullName>
    </recommendedName>
</protein>
<reference evidence="2 3" key="1">
    <citation type="journal article" date="2020" name="Microbiol. Resour. Announc.">
        <title>Draft Genome Sequence of a Cladosporium Species Isolated from the Mesophotic Ascidian Didemnum maculosum.</title>
        <authorList>
            <person name="Gioti A."/>
            <person name="Siaperas R."/>
            <person name="Nikolaivits E."/>
            <person name="Le Goff G."/>
            <person name="Ouazzani J."/>
            <person name="Kotoulas G."/>
            <person name="Topakas E."/>
        </authorList>
    </citation>
    <scope>NUCLEOTIDE SEQUENCE [LARGE SCALE GENOMIC DNA]</scope>
    <source>
        <strain evidence="2 3">TM138-S3</strain>
    </source>
</reference>
<dbReference type="Pfam" id="PF01411">
    <property type="entry name" value="tRNA-synt_2c"/>
    <property type="match status" value="1"/>
</dbReference>
<dbReference type="AlphaFoldDB" id="A0AB34KDM2"/>
<dbReference type="GO" id="GO:0003676">
    <property type="term" value="F:nucleic acid binding"/>
    <property type="evidence" value="ECO:0007669"/>
    <property type="project" value="InterPro"/>
</dbReference>
<dbReference type="InterPro" id="IPR018163">
    <property type="entry name" value="Thr/Ala-tRNA-synth_IIc_edit"/>
</dbReference>
<dbReference type="EMBL" id="JAAQHG020000038">
    <property type="protein sequence ID" value="KAL1583164.1"/>
    <property type="molecule type" value="Genomic_DNA"/>
</dbReference>
<dbReference type="InterPro" id="IPR009000">
    <property type="entry name" value="Transl_B-barrel_sf"/>
</dbReference>
<proteinExistence type="predicted"/>